<dbReference type="EMBL" id="CM023478">
    <property type="protein sequence ID" value="KAH7933725.1"/>
    <property type="molecule type" value="Genomic_DNA"/>
</dbReference>
<evidence type="ECO:0000313" key="1">
    <source>
        <dbReference type="EMBL" id="KAH7933725.1"/>
    </source>
</evidence>
<organism evidence="1 2">
    <name type="scientific">Dermacentor silvarum</name>
    <name type="common">Tick</name>
    <dbReference type="NCBI Taxonomy" id="543639"/>
    <lineage>
        <taxon>Eukaryota</taxon>
        <taxon>Metazoa</taxon>
        <taxon>Ecdysozoa</taxon>
        <taxon>Arthropoda</taxon>
        <taxon>Chelicerata</taxon>
        <taxon>Arachnida</taxon>
        <taxon>Acari</taxon>
        <taxon>Parasitiformes</taxon>
        <taxon>Ixodida</taxon>
        <taxon>Ixodoidea</taxon>
        <taxon>Ixodidae</taxon>
        <taxon>Rhipicephalinae</taxon>
        <taxon>Dermacentor</taxon>
    </lineage>
</organism>
<gene>
    <name evidence="1" type="ORF">HPB49_016206</name>
</gene>
<comment type="caution">
    <text evidence="1">The sequence shown here is derived from an EMBL/GenBank/DDBJ whole genome shotgun (WGS) entry which is preliminary data.</text>
</comment>
<proteinExistence type="predicted"/>
<evidence type="ECO:0000313" key="2">
    <source>
        <dbReference type="Proteomes" id="UP000821865"/>
    </source>
</evidence>
<sequence>MRKDVQYRDLPGGPLMVKFADELPLCSLCSKCGMLSKDMFEDPSSHAFCSICIFECSDRKKIHCKFENKDVSVEEVMQFSLSQFSTL</sequence>
<accession>A0ACB8C4I4</accession>
<protein>
    <submittedName>
        <fullName evidence="1">Uncharacterized protein</fullName>
    </submittedName>
</protein>
<name>A0ACB8C4I4_DERSI</name>
<reference evidence="1" key="1">
    <citation type="submission" date="2020-05" db="EMBL/GenBank/DDBJ databases">
        <title>Large-scale comparative analyses of tick genomes elucidate their genetic diversity and vector capacities.</title>
        <authorList>
            <person name="Jia N."/>
            <person name="Wang J."/>
            <person name="Shi W."/>
            <person name="Du L."/>
            <person name="Sun Y."/>
            <person name="Zhan W."/>
            <person name="Jiang J."/>
            <person name="Wang Q."/>
            <person name="Zhang B."/>
            <person name="Ji P."/>
            <person name="Sakyi L.B."/>
            <person name="Cui X."/>
            <person name="Yuan T."/>
            <person name="Jiang B."/>
            <person name="Yang W."/>
            <person name="Lam T.T.-Y."/>
            <person name="Chang Q."/>
            <person name="Ding S."/>
            <person name="Wang X."/>
            <person name="Zhu J."/>
            <person name="Ruan X."/>
            <person name="Zhao L."/>
            <person name="Wei J."/>
            <person name="Que T."/>
            <person name="Du C."/>
            <person name="Cheng J."/>
            <person name="Dai P."/>
            <person name="Han X."/>
            <person name="Huang E."/>
            <person name="Gao Y."/>
            <person name="Liu J."/>
            <person name="Shao H."/>
            <person name="Ye R."/>
            <person name="Li L."/>
            <person name="Wei W."/>
            <person name="Wang X."/>
            <person name="Wang C."/>
            <person name="Yang T."/>
            <person name="Huo Q."/>
            <person name="Li W."/>
            <person name="Guo W."/>
            <person name="Chen H."/>
            <person name="Zhou L."/>
            <person name="Ni X."/>
            <person name="Tian J."/>
            <person name="Zhou Y."/>
            <person name="Sheng Y."/>
            <person name="Liu T."/>
            <person name="Pan Y."/>
            <person name="Xia L."/>
            <person name="Li J."/>
            <person name="Zhao F."/>
            <person name="Cao W."/>
        </authorList>
    </citation>
    <scope>NUCLEOTIDE SEQUENCE</scope>
    <source>
        <strain evidence="1">Dsil-2018</strain>
    </source>
</reference>
<keyword evidence="2" id="KW-1185">Reference proteome</keyword>
<dbReference type="Proteomes" id="UP000821865">
    <property type="component" value="Chromosome 9"/>
</dbReference>